<sequence length="422" mass="47698">MSSQLKEQLRNLFRGLVQEELTTSNSPSANITVLNTERLSATSPLFATPPARADERMTQATSETVGQEILGPVSRPPSTFDPATSLTPTVGMSSDMNLSVNNYDKIENLNTGVNKGVIIQQVHQVVDFGIQITLKTIKDDQLKWKVYQWLSPADSSRNFHDAYAILKRQPNACSWFLNSEKFYQWFIKPGFLWIKGKSGCGKTILSSSIIDHLLKGDSYLATAYFFFDGRDSQKELQLHDKLIRSLIWQFSLKCGDGLPEVLASLYNHCGAGFSQPSIDSLQDTLQVILSGFNSAFIVLDALDECTERAKLLNWVQTVILQKDKNLQLHLVVTSRPEKEINDRFHLLDDCCLDMVTESGDCDLVAYLDYQLENNPDLRRWDQKTREEVKSKLIEQADGMFRWLALQLNELTKCLTQAQLSIS</sequence>
<dbReference type="PANTHER" id="PTHR10039">
    <property type="entry name" value="AMELOGENIN"/>
    <property type="match status" value="1"/>
</dbReference>
<accession>A0A0C9XS52</accession>
<evidence type="ECO:0000259" key="2">
    <source>
        <dbReference type="Pfam" id="PF24883"/>
    </source>
</evidence>
<proteinExistence type="predicted"/>
<protein>
    <recommendedName>
        <fullName evidence="2">Nephrocystin 3-like N-terminal domain-containing protein</fullName>
    </recommendedName>
</protein>
<evidence type="ECO:0000313" key="3">
    <source>
        <dbReference type="EMBL" id="KIK00542.1"/>
    </source>
</evidence>
<dbReference type="Gene3D" id="3.40.50.300">
    <property type="entry name" value="P-loop containing nucleotide triphosphate hydrolases"/>
    <property type="match status" value="1"/>
</dbReference>
<dbReference type="AlphaFoldDB" id="A0A0C9XS52"/>
<dbReference type="STRING" id="1095629.A0A0C9XS52"/>
<dbReference type="Proteomes" id="UP000054477">
    <property type="component" value="Unassembled WGS sequence"/>
</dbReference>
<organism evidence="3 4">
    <name type="scientific">Laccaria amethystina LaAM-08-1</name>
    <dbReference type="NCBI Taxonomy" id="1095629"/>
    <lineage>
        <taxon>Eukaryota</taxon>
        <taxon>Fungi</taxon>
        <taxon>Dikarya</taxon>
        <taxon>Basidiomycota</taxon>
        <taxon>Agaricomycotina</taxon>
        <taxon>Agaricomycetes</taxon>
        <taxon>Agaricomycetidae</taxon>
        <taxon>Agaricales</taxon>
        <taxon>Agaricineae</taxon>
        <taxon>Hydnangiaceae</taxon>
        <taxon>Laccaria</taxon>
    </lineage>
</organism>
<keyword evidence="1" id="KW-0677">Repeat</keyword>
<feature type="domain" description="Nephrocystin 3-like N-terminal" evidence="2">
    <location>
        <begin position="172"/>
        <end position="335"/>
    </location>
</feature>
<dbReference type="InterPro" id="IPR027417">
    <property type="entry name" value="P-loop_NTPase"/>
</dbReference>
<gene>
    <name evidence="3" type="ORF">K443DRAFT_679112</name>
</gene>
<reference evidence="4" key="2">
    <citation type="submission" date="2015-01" db="EMBL/GenBank/DDBJ databases">
        <title>Evolutionary Origins and Diversification of the Mycorrhizal Mutualists.</title>
        <authorList>
            <consortium name="DOE Joint Genome Institute"/>
            <consortium name="Mycorrhizal Genomics Consortium"/>
            <person name="Kohler A."/>
            <person name="Kuo A."/>
            <person name="Nagy L.G."/>
            <person name="Floudas D."/>
            <person name="Copeland A."/>
            <person name="Barry K.W."/>
            <person name="Cichocki N."/>
            <person name="Veneault-Fourrey C."/>
            <person name="LaButti K."/>
            <person name="Lindquist E.A."/>
            <person name="Lipzen A."/>
            <person name="Lundell T."/>
            <person name="Morin E."/>
            <person name="Murat C."/>
            <person name="Riley R."/>
            <person name="Ohm R."/>
            <person name="Sun H."/>
            <person name="Tunlid A."/>
            <person name="Henrissat B."/>
            <person name="Grigoriev I.V."/>
            <person name="Hibbett D.S."/>
            <person name="Martin F."/>
        </authorList>
    </citation>
    <scope>NUCLEOTIDE SEQUENCE [LARGE SCALE GENOMIC DNA]</scope>
    <source>
        <strain evidence="4">LaAM-08-1</strain>
    </source>
</reference>
<dbReference type="OrthoDB" id="7464126at2759"/>
<dbReference type="HOGENOM" id="CLU_650634_0_0_1"/>
<dbReference type="PANTHER" id="PTHR10039:SF16">
    <property type="entry name" value="GPI INOSITOL-DEACYLASE"/>
    <property type="match status" value="1"/>
</dbReference>
<name>A0A0C9XS52_9AGAR</name>
<evidence type="ECO:0000313" key="4">
    <source>
        <dbReference type="Proteomes" id="UP000054477"/>
    </source>
</evidence>
<keyword evidence="4" id="KW-1185">Reference proteome</keyword>
<reference evidence="3 4" key="1">
    <citation type="submission" date="2014-04" db="EMBL/GenBank/DDBJ databases">
        <authorList>
            <consortium name="DOE Joint Genome Institute"/>
            <person name="Kuo A."/>
            <person name="Kohler A."/>
            <person name="Nagy L.G."/>
            <person name="Floudas D."/>
            <person name="Copeland A."/>
            <person name="Barry K.W."/>
            <person name="Cichocki N."/>
            <person name="Veneault-Fourrey C."/>
            <person name="LaButti K."/>
            <person name="Lindquist E.A."/>
            <person name="Lipzen A."/>
            <person name="Lundell T."/>
            <person name="Morin E."/>
            <person name="Murat C."/>
            <person name="Sun H."/>
            <person name="Tunlid A."/>
            <person name="Henrissat B."/>
            <person name="Grigoriev I.V."/>
            <person name="Hibbett D.S."/>
            <person name="Martin F."/>
            <person name="Nordberg H.P."/>
            <person name="Cantor M.N."/>
            <person name="Hua S.X."/>
        </authorList>
    </citation>
    <scope>NUCLEOTIDE SEQUENCE [LARGE SCALE GENOMIC DNA]</scope>
    <source>
        <strain evidence="3 4">LaAM-08-1</strain>
    </source>
</reference>
<dbReference type="EMBL" id="KN838623">
    <property type="protein sequence ID" value="KIK00542.1"/>
    <property type="molecule type" value="Genomic_DNA"/>
</dbReference>
<dbReference type="Pfam" id="PF24883">
    <property type="entry name" value="NPHP3_N"/>
    <property type="match status" value="1"/>
</dbReference>
<dbReference type="InterPro" id="IPR056884">
    <property type="entry name" value="NPHP3-like_N"/>
</dbReference>
<evidence type="ECO:0000256" key="1">
    <source>
        <dbReference type="ARBA" id="ARBA00022737"/>
    </source>
</evidence>
<dbReference type="SUPFAM" id="SSF52540">
    <property type="entry name" value="P-loop containing nucleoside triphosphate hydrolases"/>
    <property type="match status" value="1"/>
</dbReference>